<sequence>MSDSKKITKKYSNDDITVVWQPHKCIHSKKCWKGLIQVFNPQNKPWINMSGATTERIKRQVEECPSGALSYLSKEAGNQAAAHTETKVEALENGPLLIYGTLHVTTSDGKTEKKNKTTAFCRCGASQNKPYCDGAHVKVEFKG</sequence>
<protein>
    <submittedName>
        <fullName evidence="6">Putative Fe-S cluster protein YjdI</fullName>
    </submittedName>
</protein>
<dbReference type="GO" id="GO:0046872">
    <property type="term" value="F:metal ion binding"/>
    <property type="evidence" value="ECO:0007669"/>
    <property type="project" value="UniProtKB-KW"/>
</dbReference>
<dbReference type="InterPro" id="IPR010693">
    <property type="entry name" value="Divergent_4Fe-4S_mono-cluster"/>
</dbReference>
<dbReference type="RefSeq" id="WP_133535591.1">
    <property type="nucleotide sequence ID" value="NZ_SNYH01000003.1"/>
</dbReference>
<dbReference type="Gene3D" id="3.40.5.90">
    <property type="entry name" value="CDGSH iron-sulfur domain, mitoNEET-type"/>
    <property type="match status" value="1"/>
</dbReference>
<keyword evidence="3" id="KW-0408">Iron</keyword>
<keyword evidence="7" id="KW-1185">Reference proteome</keyword>
<dbReference type="Proteomes" id="UP000295390">
    <property type="component" value="Unassembled WGS sequence"/>
</dbReference>
<dbReference type="Pfam" id="PF06902">
    <property type="entry name" value="Fer4_19"/>
    <property type="match status" value="1"/>
</dbReference>
<gene>
    <name evidence="6" type="ORF">DFQ07_1450</name>
</gene>
<dbReference type="InterPro" id="IPR042216">
    <property type="entry name" value="MitoNEET_CISD"/>
</dbReference>
<evidence type="ECO:0000256" key="4">
    <source>
        <dbReference type="ARBA" id="ARBA00023014"/>
    </source>
</evidence>
<keyword evidence="2" id="KW-0479">Metal-binding</keyword>
<dbReference type="EMBL" id="SNYH01000003">
    <property type="protein sequence ID" value="TDQ27599.1"/>
    <property type="molecule type" value="Genomic_DNA"/>
</dbReference>
<dbReference type="OrthoDB" id="9795032at2"/>
<dbReference type="InterPro" id="IPR018967">
    <property type="entry name" value="FeS-contain_CDGSH-typ"/>
</dbReference>
<evidence type="ECO:0000256" key="1">
    <source>
        <dbReference type="ARBA" id="ARBA00022714"/>
    </source>
</evidence>
<dbReference type="GO" id="GO:0005737">
    <property type="term" value="C:cytoplasm"/>
    <property type="evidence" value="ECO:0007669"/>
    <property type="project" value="UniProtKB-ARBA"/>
</dbReference>
<keyword evidence="1" id="KW-0001">2Fe-2S</keyword>
<evidence type="ECO:0000256" key="2">
    <source>
        <dbReference type="ARBA" id="ARBA00022723"/>
    </source>
</evidence>
<organism evidence="6 7">
    <name type="scientific">Tenacibaculum caenipelagi</name>
    <dbReference type="NCBI Taxonomy" id="1325435"/>
    <lineage>
        <taxon>Bacteria</taxon>
        <taxon>Pseudomonadati</taxon>
        <taxon>Bacteroidota</taxon>
        <taxon>Flavobacteriia</taxon>
        <taxon>Flavobacteriales</taxon>
        <taxon>Flavobacteriaceae</taxon>
        <taxon>Tenacibaculum</taxon>
    </lineage>
</organism>
<dbReference type="AlphaFoldDB" id="A0A4R6TG03"/>
<dbReference type="SMART" id="SM00704">
    <property type="entry name" value="ZnF_CDGSH"/>
    <property type="match status" value="1"/>
</dbReference>
<comment type="caution">
    <text evidence="6">The sequence shown here is derived from an EMBL/GenBank/DDBJ whole genome shotgun (WGS) entry which is preliminary data.</text>
</comment>
<keyword evidence="4" id="KW-0411">Iron-sulfur</keyword>
<evidence type="ECO:0000313" key="7">
    <source>
        <dbReference type="Proteomes" id="UP000295390"/>
    </source>
</evidence>
<evidence type="ECO:0000313" key="6">
    <source>
        <dbReference type="EMBL" id="TDQ27599.1"/>
    </source>
</evidence>
<feature type="domain" description="Iron-binding zinc finger CDGSH type" evidence="5">
    <location>
        <begin position="105"/>
        <end position="142"/>
    </location>
</feature>
<name>A0A4R6TG03_9FLAO</name>
<accession>A0A4R6TG03</accession>
<evidence type="ECO:0000259" key="5">
    <source>
        <dbReference type="SMART" id="SM00704"/>
    </source>
</evidence>
<dbReference type="Pfam" id="PF09360">
    <property type="entry name" value="zf-CDGSH"/>
    <property type="match status" value="1"/>
</dbReference>
<proteinExistence type="predicted"/>
<dbReference type="GO" id="GO:0051537">
    <property type="term" value="F:2 iron, 2 sulfur cluster binding"/>
    <property type="evidence" value="ECO:0007669"/>
    <property type="project" value="UniProtKB-KW"/>
</dbReference>
<evidence type="ECO:0000256" key="3">
    <source>
        <dbReference type="ARBA" id="ARBA00023004"/>
    </source>
</evidence>
<reference evidence="6 7" key="1">
    <citation type="submission" date="2019-03" db="EMBL/GenBank/DDBJ databases">
        <title>Genomic Encyclopedia of Type Strains, Phase III (KMG-III): the genomes of soil and plant-associated and newly described type strains.</title>
        <authorList>
            <person name="Whitman W."/>
        </authorList>
    </citation>
    <scope>NUCLEOTIDE SEQUENCE [LARGE SCALE GENOMIC DNA]</scope>
    <source>
        <strain evidence="6 7">CECT 8283</strain>
    </source>
</reference>